<name>C6TBV4_SOYBN</name>
<proteinExistence type="evidence at transcript level"/>
<keyword evidence="2" id="KW-0732">Signal</keyword>
<dbReference type="EMBL" id="BT095026">
    <property type="protein sequence ID" value="ACU19306.1"/>
    <property type="molecule type" value="mRNA"/>
</dbReference>
<dbReference type="AlphaFoldDB" id="C6TBV4"/>
<sequence>MQRNFMRLLMFFLCFSYVLSVSAIPATSKPFMGYLTDCSVFFFLSFGFYVNFNIK</sequence>
<accession>C6TBV4</accession>
<protein>
    <submittedName>
        <fullName evidence="3">Uncharacterized protein</fullName>
    </submittedName>
</protein>
<feature type="signal peptide" evidence="2">
    <location>
        <begin position="1"/>
        <end position="20"/>
    </location>
</feature>
<evidence type="ECO:0000256" key="2">
    <source>
        <dbReference type="SAM" id="SignalP"/>
    </source>
</evidence>
<feature type="chain" id="PRO_5002971458" evidence="2">
    <location>
        <begin position="21"/>
        <end position="55"/>
    </location>
</feature>
<keyword evidence="1" id="KW-0472">Membrane</keyword>
<feature type="transmembrane region" description="Helical" evidence="1">
    <location>
        <begin position="33"/>
        <end position="52"/>
    </location>
</feature>
<organism evidence="3">
    <name type="scientific">Glycine max</name>
    <name type="common">Soybean</name>
    <name type="synonym">Glycine hispida</name>
    <dbReference type="NCBI Taxonomy" id="3847"/>
    <lineage>
        <taxon>Eukaryota</taxon>
        <taxon>Viridiplantae</taxon>
        <taxon>Streptophyta</taxon>
        <taxon>Embryophyta</taxon>
        <taxon>Tracheophyta</taxon>
        <taxon>Spermatophyta</taxon>
        <taxon>Magnoliopsida</taxon>
        <taxon>eudicotyledons</taxon>
        <taxon>Gunneridae</taxon>
        <taxon>Pentapetalae</taxon>
        <taxon>rosids</taxon>
        <taxon>fabids</taxon>
        <taxon>Fabales</taxon>
        <taxon>Fabaceae</taxon>
        <taxon>Papilionoideae</taxon>
        <taxon>50 kb inversion clade</taxon>
        <taxon>NPAAA clade</taxon>
        <taxon>indigoferoid/millettioid clade</taxon>
        <taxon>Phaseoleae</taxon>
        <taxon>Glycine</taxon>
        <taxon>Glycine subgen. Soja</taxon>
    </lineage>
</organism>
<evidence type="ECO:0000313" key="3">
    <source>
        <dbReference type="EMBL" id="ACU19306.1"/>
    </source>
</evidence>
<keyword evidence="1" id="KW-0812">Transmembrane</keyword>
<reference evidence="3" key="1">
    <citation type="submission" date="2009-08" db="EMBL/GenBank/DDBJ databases">
        <authorList>
            <person name="Cheung F."/>
            <person name="Xiao Y."/>
            <person name="Chan A."/>
            <person name="Moskal W."/>
            <person name="Town C.D."/>
        </authorList>
    </citation>
    <scope>NUCLEOTIDE SEQUENCE</scope>
</reference>
<keyword evidence="1" id="KW-1133">Transmembrane helix</keyword>
<evidence type="ECO:0000256" key="1">
    <source>
        <dbReference type="SAM" id="Phobius"/>
    </source>
</evidence>